<name>X1IJD4_9ZZZZ</name>
<evidence type="ECO:0008006" key="2">
    <source>
        <dbReference type="Google" id="ProtNLM"/>
    </source>
</evidence>
<dbReference type="InterPro" id="IPR024069">
    <property type="entry name" value="AF2212-like_dom_sf"/>
</dbReference>
<protein>
    <recommendedName>
        <fullName evidence="2">DUF104 domain-containing protein</fullName>
    </recommendedName>
</protein>
<dbReference type="InterPro" id="IPR008203">
    <property type="entry name" value="AF2212-like"/>
</dbReference>
<organism evidence="1">
    <name type="scientific">marine sediment metagenome</name>
    <dbReference type="NCBI Taxonomy" id="412755"/>
    <lineage>
        <taxon>unclassified sequences</taxon>
        <taxon>metagenomes</taxon>
        <taxon>ecological metagenomes</taxon>
    </lineage>
</organism>
<sequence>MNQTIEAIYENGILRPISPLKGIENNHKLKLTILEDEGLETNSLTECIGIMPDEDAKEMIHIIEDEFEKVDLNEWK</sequence>
<evidence type="ECO:0000313" key="1">
    <source>
        <dbReference type="EMBL" id="GAH57673.1"/>
    </source>
</evidence>
<reference evidence="1" key="1">
    <citation type="journal article" date="2014" name="Front. Microbiol.">
        <title>High frequency of phylogenetically diverse reductive dehalogenase-homologous genes in deep subseafloor sedimentary metagenomes.</title>
        <authorList>
            <person name="Kawai M."/>
            <person name="Futagami T."/>
            <person name="Toyoda A."/>
            <person name="Takaki Y."/>
            <person name="Nishi S."/>
            <person name="Hori S."/>
            <person name="Arai W."/>
            <person name="Tsubouchi T."/>
            <person name="Morono Y."/>
            <person name="Uchiyama I."/>
            <person name="Ito T."/>
            <person name="Fujiyama A."/>
            <person name="Inagaki F."/>
            <person name="Takami H."/>
        </authorList>
    </citation>
    <scope>NUCLEOTIDE SEQUENCE</scope>
    <source>
        <strain evidence="1">Expedition CK06-06</strain>
    </source>
</reference>
<dbReference type="AlphaFoldDB" id="X1IJD4"/>
<gene>
    <name evidence="1" type="ORF">S03H2_40569</name>
</gene>
<dbReference type="Pfam" id="PF01954">
    <property type="entry name" value="AF2212-like"/>
    <property type="match status" value="1"/>
</dbReference>
<dbReference type="Gene3D" id="4.10.1150.10">
    <property type="entry name" value="AF2212/PG0164-like"/>
    <property type="match status" value="1"/>
</dbReference>
<dbReference type="EMBL" id="BARU01025161">
    <property type="protein sequence ID" value="GAH57673.1"/>
    <property type="molecule type" value="Genomic_DNA"/>
</dbReference>
<dbReference type="SUPFAM" id="SSF141694">
    <property type="entry name" value="AF2212/PG0164-like"/>
    <property type="match status" value="1"/>
</dbReference>
<comment type="caution">
    <text evidence="1">The sequence shown here is derived from an EMBL/GenBank/DDBJ whole genome shotgun (WGS) entry which is preliminary data.</text>
</comment>
<accession>X1IJD4</accession>
<proteinExistence type="predicted"/>